<keyword evidence="1" id="KW-0812">Transmembrane</keyword>
<feature type="transmembrane region" description="Helical" evidence="1">
    <location>
        <begin position="55"/>
        <end position="77"/>
    </location>
</feature>
<reference evidence="2 3" key="1">
    <citation type="submission" date="2021-06" db="EMBL/GenBank/DDBJ databases">
        <authorList>
            <person name="Palmer J.M."/>
        </authorList>
    </citation>
    <scope>NUCLEOTIDE SEQUENCE [LARGE SCALE GENOMIC DNA]</scope>
    <source>
        <strain evidence="3">if_2019</strain>
        <tissue evidence="2">Muscle</tissue>
    </source>
</reference>
<evidence type="ECO:0000256" key="1">
    <source>
        <dbReference type="SAM" id="Phobius"/>
    </source>
</evidence>
<organism evidence="2 3">
    <name type="scientific">Ilyodon furcidens</name>
    <name type="common">goldbreast splitfin</name>
    <dbReference type="NCBI Taxonomy" id="33524"/>
    <lineage>
        <taxon>Eukaryota</taxon>
        <taxon>Metazoa</taxon>
        <taxon>Chordata</taxon>
        <taxon>Craniata</taxon>
        <taxon>Vertebrata</taxon>
        <taxon>Euteleostomi</taxon>
        <taxon>Actinopterygii</taxon>
        <taxon>Neopterygii</taxon>
        <taxon>Teleostei</taxon>
        <taxon>Neoteleostei</taxon>
        <taxon>Acanthomorphata</taxon>
        <taxon>Ovalentaria</taxon>
        <taxon>Atherinomorphae</taxon>
        <taxon>Cyprinodontiformes</taxon>
        <taxon>Goodeidae</taxon>
        <taxon>Ilyodon</taxon>
    </lineage>
</organism>
<evidence type="ECO:0000313" key="3">
    <source>
        <dbReference type="Proteomes" id="UP001482620"/>
    </source>
</evidence>
<keyword evidence="1" id="KW-1133">Transmembrane helix</keyword>
<sequence length="101" mass="11088">MGTVILPMPLLAAIVTGPRVSATSTSFPLSPSSLISPSSTFCDVLVHCNCSKMQFFFRFVLFNLLLFFGHGLSMSGISANIREARLFYPAHIGSFERLCHM</sequence>
<comment type="caution">
    <text evidence="2">The sequence shown here is derived from an EMBL/GenBank/DDBJ whole genome shotgun (WGS) entry which is preliminary data.</text>
</comment>
<dbReference type="EMBL" id="JAHRIQ010073510">
    <property type="protein sequence ID" value="MEQ2245513.1"/>
    <property type="molecule type" value="Genomic_DNA"/>
</dbReference>
<accession>A0ABV0UNQ7</accession>
<protein>
    <recommendedName>
        <fullName evidence="4">Secreted protein</fullName>
    </recommendedName>
</protein>
<gene>
    <name evidence="2" type="ORF">ILYODFUR_028800</name>
</gene>
<evidence type="ECO:0008006" key="4">
    <source>
        <dbReference type="Google" id="ProtNLM"/>
    </source>
</evidence>
<dbReference type="Proteomes" id="UP001482620">
    <property type="component" value="Unassembled WGS sequence"/>
</dbReference>
<proteinExistence type="predicted"/>
<keyword evidence="1" id="KW-0472">Membrane</keyword>
<keyword evidence="3" id="KW-1185">Reference proteome</keyword>
<evidence type="ECO:0000313" key="2">
    <source>
        <dbReference type="EMBL" id="MEQ2245513.1"/>
    </source>
</evidence>
<name>A0ABV0UNQ7_9TELE</name>